<proteinExistence type="predicted"/>
<comment type="caution">
    <text evidence="3">The sequence shown here is derived from an EMBL/GenBank/DDBJ whole genome shotgun (WGS) entry which is preliminary data.</text>
</comment>
<name>A0ABP0JYG6_9DINO</name>
<protein>
    <recommendedName>
        <fullName evidence="2">DUF4116 domain-containing protein</fullName>
    </recommendedName>
</protein>
<evidence type="ECO:0000313" key="3">
    <source>
        <dbReference type="EMBL" id="CAK9019545.1"/>
    </source>
</evidence>
<dbReference type="InterPro" id="IPR025197">
    <property type="entry name" value="DUF4116"/>
</dbReference>
<keyword evidence="4" id="KW-1185">Reference proteome</keyword>
<gene>
    <name evidence="3" type="ORF">CCMP2556_LOCUS13700</name>
</gene>
<reference evidence="3 4" key="1">
    <citation type="submission" date="2024-02" db="EMBL/GenBank/DDBJ databases">
        <authorList>
            <person name="Chen Y."/>
            <person name="Shah S."/>
            <person name="Dougan E. K."/>
            <person name="Thang M."/>
            <person name="Chan C."/>
        </authorList>
    </citation>
    <scope>NUCLEOTIDE SEQUENCE [LARGE SCALE GENOMIC DNA]</scope>
</reference>
<feature type="domain" description="DUF4116" evidence="2">
    <location>
        <begin position="323"/>
        <end position="371"/>
    </location>
</feature>
<evidence type="ECO:0000259" key="2">
    <source>
        <dbReference type="Pfam" id="PF13475"/>
    </source>
</evidence>
<feature type="region of interest" description="Disordered" evidence="1">
    <location>
        <begin position="382"/>
        <end position="409"/>
    </location>
</feature>
<feature type="domain" description="DUF4116" evidence="2">
    <location>
        <begin position="110"/>
        <end position="158"/>
    </location>
</feature>
<evidence type="ECO:0000256" key="1">
    <source>
        <dbReference type="SAM" id="MobiDB-lite"/>
    </source>
</evidence>
<dbReference type="EMBL" id="CAXAMN010006891">
    <property type="protein sequence ID" value="CAK9019545.1"/>
    <property type="molecule type" value="Genomic_DNA"/>
</dbReference>
<evidence type="ECO:0000313" key="4">
    <source>
        <dbReference type="Proteomes" id="UP001642484"/>
    </source>
</evidence>
<organism evidence="3 4">
    <name type="scientific">Durusdinium trenchii</name>
    <dbReference type="NCBI Taxonomy" id="1381693"/>
    <lineage>
        <taxon>Eukaryota</taxon>
        <taxon>Sar</taxon>
        <taxon>Alveolata</taxon>
        <taxon>Dinophyceae</taxon>
        <taxon>Suessiales</taxon>
        <taxon>Symbiodiniaceae</taxon>
        <taxon>Durusdinium</taxon>
    </lineage>
</organism>
<sequence length="409" mass="46294">MSEKALKGLHSSIDLVVKDPARKDYALKALAVHGRALQFLAPQLRADKEVVLKAVKNDGWALQWADQECRKDRELVLKAMSKDVRSLQSPDESIRFGQNNILALKEVLSDPTFALEALKQDGLAYEFLSPDLKQDRELARVAVTQDGHALELLVPELKQDRSLAYKAVQQKGSALEFVPHFANDLMLVSAAVRNDPGAFHWASKELQANREVWLQVCPERLEHWKNLASVEKELHLEGTVLRMADPLLKKDPEMIFQAAVQNRQVLEQLDPSTWRSKDFMLRLAREDLGVLRFAEWQSREDAMEALEVSGMALEFLPEELRADKDIVLEAVGHSGRALQFASAELRSDREVVLKALAQERTALLFAAEHLRRDKAIWLYDGEEPPFFEPPPEEEAETEAPEEEGIVVTE</sequence>
<feature type="domain" description="DUF4116" evidence="2">
    <location>
        <begin position="47"/>
        <end position="94"/>
    </location>
</feature>
<accession>A0ABP0JYG6</accession>
<dbReference type="Pfam" id="PF13475">
    <property type="entry name" value="DUF4116"/>
    <property type="match status" value="3"/>
</dbReference>
<dbReference type="Proteomes" id="UP001642484">
    <property type="component" value="Unassembled WGS sequence"/>
</dbReference>